<protein>
    <submittedName>
        <fullName evidence="3">Uncharacterized protein</fullName>
    </submittedName>
</protein>
<dbReference type="RefSeq" id="WP_139046221.1">
    <property type="nucleotide sequence ID" value="NZ_CP065217.1"/>
</dbReference>
<evidence type="ECO:0000256" key="1">
    <source>
        <dbReference type="SAM" id="Coils"/>
    </source>
</evidence>
<keyword evidence="2" id="KW-0472">Membrane</keyword>
<dbReference type="Proteomes" id="UP000594435">
    <property type="component" value="Chromosome 1"/>
</dbReference>
<evidence type="ECO:0000313" key="4">
    <source>
        <dbReference type="Proteomes" id="UP000594435"/>
    </source>
</evidence>
<organism evidence="3 4">
    <name type="scientific">Vibrio navarrensis</name>
    <dbReference type="NCBI Taxonomy" id="29495"/>
    <lineage>
        <taxon>Bacteria</taxon>
        <taxon>Pseudomonadati</taxon>
        <taxon>Pseudomonadota</taxon>
        <taxon>Gammaproteobacteria</taxon>
        <taxon>Vibrionales</taxon>
        <taxon>Vibrionaceae</taxon>
        <taxon>Vibrio</taxon>
    </lineage>
</organism>
<dbReference type="AlphaFoldDB" id="A0AAJ4I8B3"/>
<dbReference type="EMBL" id="CP065217">
    <property type="protein sequence ID" value="QPL52257.1"/>
    <property type="molecule type" value="Genomic_DNA"/>
</dbReference>
<keyword evidence="1" id="KW-0175">Coiled coil</keyword>
<evidence type="ECO:0000313" key="3">
    <source>
        <dbReference type="EMBL" id="QPL52257.1"/>
    </source>
</evidence>
<gene>
    <name evidence="3" type="ORF">I3X05_09120</name>
</gene>
<evidence type="ECO:0000256" key="2">
    <source>
        <dbReference type="SAM" id="Phobius"/>
    </source>
</evidence>
<feature type="transmembrane region" description="Helical" evidence="2">
    <location>
        <begin position="191"/>
        <end position="212"/>
    </location>
</feature>
<keyword evidence="2" id="KW-0812">Transmembrane</keyword>
<name>A0AAJ4I8B3_9VIBR</name>
<feature type="coiled-coil region" evidence="1">
    <location>
        <begin position="58"/>
        <end position="158"/>
    </location>
</feature>
<proteinExistence type="predicted"/>
<accession>A0AAJ4I8B3</accession>
<sequence>MLKLLPHNMRLQWKDYIQQELNLDSEYNHLLNSNIENSIEFEALQRLKRIEQQIEYREQHHEIKVEQQSKQLEAIQQQIVEAEKHLHQQQVQSKRKAQELSNREKEISRRLAELQLEHDKKIQERIDIKVPEYVSDAIDILDEKAQEFQLEAKAWNERGTSALKWSIGAAIAALAYGAYSFNVASKENIDWLFFIYLILKGLIVIGLLGAFAKHCFNQGNAHLHEALKRSDRVHAIRFGKLYLEIYGNNVDKEDMKSIFENWNFDSDSAFTKIPSPNFDPKAFEHMKSIFEKSSPNKA</sequence>
<keyword evidence="2" id="KW-1133">Transmembrane helix</keyword>
<feature type="transmembrane region" description="Helical" evidence="2">
    <location>
        <begin position="162"/>
        <end position="179"/>
    </location>
</feature>
<reference evidence="3 4" key="1">
    <citation type="submission" date="2020-11" db="EMBL/GenBank/DDBJ databases">
        <title>Complete and Circularized Genome Assembly of a human isolate of Vibrio navarrensis biotype pommerensis with MiSeq and MinION Sequence Data.</title>
        <authorList>
            <person name="Schwartz K."/>
            <person name="Borowiak M."/>
            <person name="Deneke C."/>
            <person name="Balau V."/>
            <person name="Metelmann C."/>
            <person name="Strauch E."/>
        </authorList>
    </citation>
    <scope>NUCLEOTIDE SEQUENCE [LARGE SCALE GENOMIC DNA]</scope>
    <source>
        <strain evidence="3 4">20-VB00237</strain>
    </source>
</reference>